<dbReference type="PROSITE" id="PS51457">
    <property type="entry name" value="BEN"/>
    <property type="match status" value="1"/>
</dbReference>
<dbReference type="Gene3D" id="1.10.10.2590">
    <property type="entry name" value="BEN domain"/>
    <property type="match status" value="1"/>
</dbReference>
<dbReference type="GO" id="GO:0005634">
    <property type="term" value="C:nucleus"/>
    <property type="evidence" value="ECO:0007669"/>
    <property type="project" value="UniProtKB-SubCell"/>
</dbReference>
<keyword evidence="4" id="KW-0804">Transcription</keyword>
<evidence type="ECO:0000256" key="2">
    <source>
        <dbReference type="ARBA" id="ARBA00022491"/>
    </source>
</evidence>
<feature type="compositionally biased region" description="Polar residues" evidence="7">
    <location>
        <begin position="140"/>
        <end position="149"/>
    </location>
</feature>
<feature type="region of interest" description="Disordered" evidence="7">
    <location>
        <begin position="262"/>
        <end position="281"/>
    </location>
</feature>
<dbReference type="PANTHER" id="PTHR35346">
    <property type="entry name" value="BEN DOMAIN-CONTAINING PROTEIN 6"/>
    <property type="match status" value="1"/>
</dbReference>
<dbReference type="GO" id="GO:0003677">
    <property type="term" value="F:DNA binding"/>
    <property type="evidence" value="ECO:0007669"/>
    <property type="project" value="InterPro"/>
</dbReference>
<dbReference type="SMART" id="SM01025">
    <property type="entry name" value="BEN"/>
    <property type="match status" value="1"/>
</dbReference>
<dbReference type="InterPro" id="IPR037496">
    <property type="entry name" value="BEND6-like"/>
</dbReference>
<keyword evidence="5" id="KW-0539">Nucleus</keyword>
<dbReference type="OrthoDB" id="8186171at2759"/>
<dbReference type="GO" id="GO:0003714">
    <property type="term" value="F:transcription corepressor activity"/>
    <property type="evidence" value="ECO:0007669"/>
    <property type="project" value="InterPro"/>
</dbReference>
<organism evidence="8 9">
    <name type="scientific">Paramuricea clavata</name>
    <name type="common">Red gorgonian</name>
    <name type="synonym">Violescent sea-whip</name>
    <dbReference type="NCBI Taxonomy" id="317549"/>
    <lineage>
        <taxon>Eukaryota</taxon>
        <taxon>Metazoa</taxon>
        <taxon>Cnidaria</taxon>
        <taxon>Anthozoa</taxon>
        <taxon>Octocorallia</taxon>
        <taxon>Malacalcyonacea</taxon>
        <taxon>Plexauridae</taxon>
        <taxon>Paramuricea</taxon>
    </lineage>
</organism>
<feature type="region of interest" description="Disordered" evidence="7">
    <location>
        <begin position="97"/>
        <end position="149"/>
    </location>
</feature>
<dbReference type="PANTHER" id="PTHR35346:SF1">
    <property type="entry name" value="BEN DOMAIN-CONTAINING PROTEIN 6"/>
    <property type="match status" value="1"/>
</dbReference>
<keyword evidence="2" id="KW-0678">Repressor</keyword>
<proteinExistence type="predicted"/>
<evidence type="ECO:0000256" key="5">
    <source>
        <dbReference type="ARBA" id="ARBA00023242"/>
    </source>
</evidence>
<dbReference type="AlphaFoldDB" id="A0A6S7GB08"/>
<accession>A0A6S7GB08</accession>
<name>A0A6S7GB08_PARCT</name>
<dbReference type="Proteomes" id="UP001152795">
    <property type="component" value="Unassembled WGS sequence"/>
</dbReference>
<feature type="compositionally biased region" description="Low complexity" evidence="7">
    <location>
        <begin position="268"/>
        <end position="281"/>
    </location>
</feature>
<evidence type="ECO:0000256" key="6">
    <source>
        <dbReference type="SAM" id="Coils"/>
    </source>
</evidence>
<keyword evidence="6" id="KW-0175">Coiled coil</keyword>
<sequence length="392" mass="44797">MKFALFVFCEDNSCAVGESSWIIDQDESCFNTKDWNTDKEILVRWPKAAKGYSKWSNRSGKYPLDSECETKTYAARVLKFSDKYESIRGLMITFMETGSTTTPSRGRGKRTSKKNERYHSDVEDEEQQVIAQPSKKIKTKTPSNSSVSESYIQQLKDKIAKEKLSYPQVYFSGSSDEESEEDSEDVRKMKRQLLEKDNEIKALKKEIRDLRDVQNLQDVVLELKDSVRHLNKLARCDGSTKLVSTPKNKSFEGKKSERCPLSPIDNIVNSDTSTASNSSSVSDPEKVVMLCPGVQISRNQKKILQEKHTAKDFVYALMPMLWSREILRTHSVTGRQSNAHKERDAKPQLDVAKIESICSYASQKFDCMEKSIRQHMSTKMSNVVKCCKLQKL</sequence>
<dbReference type="EMBL" id="CACRXK020000511">
    <property type="protein sequence ID" value="CAB3982521.1"/>
    <property type="molecule type" value="Genomic_DNA"/>
</dbReference>
<evidence type="ECO:0000256" key="1">
    <source>
        <dbReference type="ARBA" id="ARBA00004123"/>
    </source>
</evidence>
<evidence type="ECO:0000313" key="8">
    <source>
        <dbReference type="EMBL" id="CAB3982521.1"/>
    </source>
</evidence>
<reference evidence="8" key="1">
    <citation type="submission" date="2020-04" db="EMBL/GenBank/DDBJ databases">
        <authorList>
            <person name="Alioto T."/>
            <person name="Alioto T."/>
            <person name="Gomez Garrido J."/>
        </authorList>
    </citation>
    <scope>NUCLEOTIDE SEQUENCE</scope>
    <source>
        <strain evidence="8">A484AB</strain>
    </source>
</reference>
<evidence type="ECO:0000313" key="9">
    <source>
        <dbReference type="Proteomes" id="UP001152795"/>
    </source>
</evidence>
<dbReference type="Pfam" id="PF10523">
    <property type="entry name" value="BEN"/>
    <property type="match status" value="1"/>
</dbReference>
<evidence type="ECO:0000256" key="4">
    <source>
        <dbReference type="ARBA" id="ARBA00023163"/>
    </source>
</evidence>
<comment type="subcellular location">
    <subcellularLocation>
        <location evidence="1">Nucleus</location>
    </subcellularLocation>
</comment>
<evidence type="ECO:0000256" key="7">
    <source>
        <dbReference type="SAM" id="MobiDB-lite"/>
    </source>
</evidence>
<comment type="caution">
    <text evidence="8">The sequence shown here is derived from an EMBL/GenBank/DDBJ whole genome shotgun (WGS) entry which is preliminary data.</text>
</comment>
<keyword evidence="9" id="KW-1185">Reference proteome</keyword>
<protein>
    <submittedName>
        <fullName evidence="8">Uncharacterized protein</fullName>
    </submittedName>
</protein>
<keyword evidence="3" id="KW-0805">Transcription regulation</keyword>
<dbReference type="GO" id="GO:0045746">
    <property type="term" value="P:negative regulation of Notch signaling pathway"/>
    <property type="evidence" value="ECO:0007669"/>
    <property type="project" value="InterPro"/>
</dbReference>
<feature type="coiled-coil region" evidence="6">
    <location>
        <begin position="186"/>
        <end position="233"/>
    </location>
</feature>
<gene>
    <name evidence="8" type="ORF">PACLA_8A073141</name>
</gene>
<evidence type="ECO:0000256" key="3">
    <source>
        <dbReference type="ARBA" id="ARBA00023015"/>
    </source>
</evidence>
<dbReference type="InterPro" id="IPR018379">
    <property type="entry name" value="BEN_domain"/>
</dbReference>
<dbReference type="GO" id="GO:0045666">
    <property type="term" value="P:positive regulation of neuron differentiation"/>
    <property type="evidence" value="ECO:0007669"/>
    <property type="project" value="InterPro"/>
</dbReference>